<feature type="domain" description="Inner membrane protein YgaP-like transmembrane" evidence="2">
    <location>
        <begin position="1"/>
        <end position="62"/>
    </location>
</feature>
<dbReference type="EMBL" id="SOAY01000014">
    <property type="protein sequence ID" value="TDT40531.1"/>
    <property type="molecule type" value="Genomic_DNA"/>
</dbReference>
<evidence type="ECO:0000259" key="2">
    <source>
        <dbReference type="Pfam" id="PF11127"/>
    </source>
</evidence>
<feature type="transmembrane region" description="Helical" evidence="1">
    <location>
        <begin position="7"/>
        <end position="25"/>
    </location>
</feature>
<dbReference type="AlphaFoldDB" id="A0A4R7JQP8"/>
<evidence type="ECO:0000313" key="3">
    <source>
        <dbReference type="EMBL" id="TDT40531.1"/>
    </source>
</evidence>
<dbReference type="InterPro" id="IPR021309">
    <property type="entry name" value="YgaP-like_TM"/>
</dbReference>
<name>A0A4R7JQP8_9FLAO</name>
<comment type="caution">
    <text evidence="3">The sequence shown here is derived from an EMBL/GenBank/DDBJ whole genome shotgun (WGS) entry which is preliminary data.</text>
</comment>
<sequence length="64" mass="6894">MGTTDKFIRFIIAAILLIAFLTDTVTGVLGYVALAVAAIFVLTSFVSFCPLYTLFGANTCKIKK</sequence>
<evidence type="ECO:0000256" key="1">
    <source>
        <dbReference type="SAM" id="Phobius"/>
    </source>
</evidence>
<keyword evidence="1" id="KW-1133">Transmembrane helix</keyword>
<keyword evidence="1" id="KW-0472">Membrane</keyword>
<proteinExistence type="predicted"/>
<gene>
    <name evidence="3" type="ORF">CLV90_3380</name>
</gene>
<accession>A0A4R7JQP8</accession>
<reference evidence="3 4" key="1">
    <citation type="submission" date="2019-03" db="EMBL/GenBank/DDBJ databases">
        <title>Genomic Encyclopedia of Archaeal and Bacterial Type Strains, Phase II (KMG-II): from individual species to whole genera.</title>
        <authorList>
            <person name="Goeker M."/>
        </authorList>
    </citation>
    <scope>NUCLEOTIDE SEQUENCE [LARGE SCALE GENOMIC DNA]</scope>
    <source>
        <strain evidence="3 4">DSM 25233</strain>
    </source>
</reference>
<evidence type="ECO:0000313" key="4">
    <source>
        <dbReference type="Proteomes" id="UP000294749"/>
    </source>
</evidence>
<dbReference type="Proteomes" id="UP000294749">
    <property type="component" value="Unassembled WGS sequence"/>
</dbReference>
<keyword evidence="1" id="KW-0812">Transmembrane</keyword>
<feature type="transmembrane region" description="Helical" evidence="1">
    <location>
        <begin position="31"/>
        <end position="55"/>
    </location>
</feature>
<protein>
    <recommendedName>
        <fullName evidence="2">Inner membrane protein YgaP-like transmembrane domain-containing protein</fullName>
    </recommendedName>
</protein>
<dbReference type="Pfam" id="PF11127">
    <property type="entry name" value="YgaP-like_TM"/>
    <property type="match status" value="1"/>
</dbReference>
<organism evidence="3 4">
    <name type="scientific">Maribacter spongiicola</name>
    <dbReference type="NCBI Taxonomy" id="1206753"/>
    <lineage>
        <taxon>Bacteria</taxon>
        <taxon>Pseudomonadati</taxon>
        <taxon>Bacteroidota</taxon>
        <taxon>Flavobacteriia</taxon>
        <taxon>Flavobacteriales</taxon>
        <taxon>Flavobacteriaceae</taxon>
        <taxon>Maribacter</taxon>
    </lineage>
</organism>
<keyword evidence="4" id="KW-1185">Reference proteome</keyword>